<comment type="caution">
    <text evidence="4">The sequence shown here is derived from an EMBL/GenBank/DDBJ whole genome shotgun (WGS) entry which is preliminary data.</text>
</comment>
<dbReference type="InterPro" id="IPR002508">
    <property type="entry name" value="MurNAc-LAA_cat"/>
</dbReference>
<dbReference type="EMBL" id="JACRSP010000001">
    <property type="protein sequence ID" value="MBC8535589.1"/>
    <property type="molecule type" value="Genomic_DNA"/>
</dbReference>
<dbReference type="GO" id="GO:0030288">
    <property type="term" value="C:outer membrane-bounded periplasmic space"/>
    <property type="evidence" value="ECO:0007669"/>
    <property type="project" value="TreeGrafter"/>
</dbReference>
<organism evidence="4 5">
    <name type="scientific">Feifania hominis</name>
    <dbReference type="NCBI Taxonomy" id="2763660"/>
    <lineage>
        <taxon>Bacteria</taxon>
        <taxon>Bacillati</taxon>
        <taxon>Bacillota</taxon>
        <taxon>Clostridia</taxon>
        <taxon>Eubacteriales</taxon>
        <taxon>Feifaniaceae</taxon>
        <taxon>Feifania</taxon>
    </lineage>
</organism>
<dbReference type="Pfam" id="PF01520">
    <property type="entry name" value="Amidase_3"/>
    <property type="match status" value="1"/>
</dbReference>
<dbReference type="AlphaFoldDB" id="A0A926DE10"/>
<accession>A0A926DE10</accession>
<dbReference type="SUPFAM" id="SSF53187">
    <property type="entry name" value="Zn-dependent exopeptidases"/>
    <property type="match status" value="1"/>
</dbReference>
<protein>
    <submittedName>
        <fullName evidence="4">N-acetylmuramoyl-L-alanine amidase</fullName>
    </submittedName>
</protein>
<feature type="signal peptide" evidence="2">
    <location>
        <begin position="1"/>
        <end position="24"/>
    </location>
</feature>
<feature type="domain" description="MurNAc-LAA" evidence="3">
    <location>
        <begin position="120"/>
        <end position="233"/>
    </location>
</feature>
<name>A0A926DE10_9FIRM</name>
<dbReference type="Proteomes" id="UP000620366">
    <property type="component" value="Unassembled WGS sequence"/>
</dbReference>
<keyword evidence="2" id="KW-0732">Signal</keyword>
<dbReference type="SMART" id="SM00646">
    <property type="entry name" value="Ami_3"/>
    <property type="match status" value="1"/>
</dbReference>
<evidence type="ECO:0000256" key="2">
    <source>
        <dbReference type="SAM" id="SignalP"/>
    </source>
</evidence>
<dbReference type="PANTHER" id="PTHR30404">
    <property type="entry name" value="N-ACETYLMURAMOYL-L-ALANINE AMIDASE"/>
    <property type="match status" value="1"/>
</dbReference>
<keyword evidence="5" id="KW-1185">Reference proteome</keyword>
<evidence type="ECO:0000259" key="3">
    <source>
        <dbReference type="SMART" id="SM00646"/>
    </source>
</evidence>
<dbReference type="Gene3D" id="3.40.630.40">
    <property type="entry name" value="Zn-dependent exopeptidases"/>
    <property type="match status" value="1"/>
</dbReference>
<dbReference type="PANTHER" id="PTHR30404:SF0">
    <property type="entry name" value="N-ACETYLMURAMOYL-L-ALANINE AMIDASE AMIC"/>
    <property type="match status" value="1"/>
</dbReference>
<reference evidence="4" key="1">
    <citation type="submission" date="2020-08" db="EMBL/GenBank/DDBJ databases">
        <title>Genome public.</title>
        <authorList>
            <person name="Liu C."/>
            <person name="Sun Q."/>
        </authorList>
    </citation>
    <scope>NUCLEOTIDE SEQUENCE</scope>
    <source>
        <strain evidence="4">BX7</strain>
    </source>
</reference>
<dbReference type="GO" id="GO:0009253">
    <property type="term" value="P:peptidoglycan catabolic process"/>
    <property type="evidence" value="ECO:0007669"/>
    <property type="project" value="InterPro"/>
</dbReference>
<keyword evidence="1" id="KW-0378">Hydrolase</keyword>
<proteinExistence type="predicted"/>
<feature type="chain" id="PRO_5038953661" evidence="2">
    <location>
        <begin position="25"/>
        <end position="245"/>
    </location>
</feature>
<dbReference type="RefSeq" id="WP_249299317.1">
    <property type="nucleotide sequence ID" value="NZ_JACRSP010000001.1"/>
</dbReference>
<evidence type="ECO:0000256" key="1">
    <source>
        <dbReference type="ARBA" id="ARBA00022801"/>
    </source>
</evidence>
<evidence type="ECO:0000313" key="5">
    <source>
        <dbReference type="Proteomes" id="UP000620366"/>
    </source>
</evidence>
<dbReference type="GO" id="GO:0008745">
    <property type="term" value="F:N-acetylmuramoyl-L-alanine amidase activity"/>
    <property type="evidence" value="ECO:0007669"/>
    <property type="project" value="InterPro"/>
</dbReference>
<dbReference type="InterPro" id="IPR050695">
    <property type="entry name" value="N-acetylmuramoyl_amidase_3"/>
</dbReference>
<sequence>MFMVFHRKPILLSCVAAVCVIALAASVFVLTGRQDAAPAFSAEEPQEVILDAGHGGFDGGAVSPEGIMEKDLNLVIAKETQIALLKKGFCVIMTREDDAALESAKQNGVSKKVSDIHRRVEIMKEHPNAIFVSIHMNKFAESQYSGAQVFYATVQPGSEELAESIQSTIIEKLQPENTRVIKPAPKNVYILEHAAVPTVIVECGFLSNVEETKKLSDPDYQTDMANCIAEGIIKYMESETGDGKE</sequence>
<dbReference type="CDD" id="cd02696">
    <property type="entry name" value="MurNAc-LAA"/>
    <property type="match status" value="1"/>
</dbReference>
<evidence type="ECO:0000313" key="4">
    <source>
        <dbReference type="EMBL" id="MBC8535589.1"/>
    </source>
</evidence>
<gene>
    <name evidence="4" type="ORF">H8695_02640</name>
</gene>